<dbReference type="InterPro" id="IPR036010">
    <property type="entry name" value="2Fe-2S_ferredoxin-like_sf"/>
</dbReference>
<dbReference type="InterPro" id="IPR000719">
    <property type="entry name" value="Prot_kinase_dom"/>
</dbReference>
<dbReference type="InterPro" id="IPR029787">
    <property type="entry name" value="Nucleotide_cyclase"/>
</dbReference>
<dbReference type="Gene3D" id="3.30.70.1230">
    <property type="entry name" value="Nucleotide cyclase"/>
    <property type="match status" value="1"/>
</dbReference>
<evidence type="ECO:0000313" key="10">
    <source>
        <dbReference type="EMBL" id="EDM76198.1"/>
    </source>
</evidence>
<dbReference type="GO" id="GO:0051536">
    <property type="term" value="F:iron-sulfur cluster binding"/>
    <property type="evidence" value="ECO:0007669"/>
    <property type="project" value="InterPro"/>
</dbReference>
<comment type="caution">
    <text evidence="10">The sequence shown here is derived from an EMBL/GenBank/DDBJ whole genome shotgun (WGS) entry which is preliminary data.</text>
</comment>
<reference evidence="10 11" key="1">
    <citation type="submission" date="2007-06" db="EMBL/GenBank/DDBJ databases">
        <authorList>
            <person name="Shimkets L."/>
            <person name="Ferriera S."/>
            <person name="Johnson J."/>
            <person name="Kravitz S."/>
            <person name="Beeson K."/>
            <person name="Sutton G."/>
            <person name="Rogers Y.-H."/>
            <person name="Friedman R."/>
            <person name="Frazier M."/>
            <person name="Venter J.C."/>
        </authorList>
    </citation>
    <scope>NUCLEOTIDE SEQUENCE [LARGE SCALE GENOMIC DNA]</scope>
    <source>
        <strain evidence="10 11">SIR-1</strain>
    </source>
</reference>
<keyword evidence="5 6" id="KW-0067">ATP-binding</keyword>
<evidence type="ECO:0000256" key="3">
    <source>
        <dbReference type="ARBA" id="ARBA00022741"/>
    </source>
</evidence>
<dbReference type="PROSITE" id="PS00107">
    <property type="entry name" value="PROTEIN_KINASE_ATP"/>
    <property type="match status" value="1"/>
</dbReference>
<dbReference type="InterPro" id="IPR012675">
    <property type="entry name" value="Beta-grasp_dom_sf"/>
</dbReference>
<evidence type="ECO:0000259" key="9">
    <source>
        <dbReference type="PROSITE" id="PS51085"/>
    </source>
</evidence>
<dbReference type="InterPro" id="IPR001041">
    <property type="entry name" value="2Fe-2S_ferredoxin-type"/>
</dbReference>
<dbReference type="EMBL" id="ABCS01000070">
    <property type="protein sequence ID" value="EDM76198.1"/>
    <property type="molecule type" value="Genomic_DNA"/>
</dbReference>
<dbReference type="CDD" id="cd14014">
    <property type="entry name" value="STKc_PknB_like"/>
    <property type="match status" value="1"/>
</dbReference>
<dbReference type="Pfam" id="PF00042">
    <property type="entry name" value="Globin"/>
    <property type="match status" value="1"/>
</dbReference>
<dbReference type="Gene3D" id="1.10.510.10">
    <property type="entry name" value="Transferase(Phosphotransferase) domain 1"/>
    <property type="match status" value="1"/>
</dbReference>
<dbReference type="SUPFAM" id="SSF56112">
    <property type="entry name" value="Protein kinase-like (PK-like)"/>
    <property type="match status" value="1"/>
</dbReference>
<evidence type="ECO:0000256" key="2">
    <source>
        <dbReference type="ARBA" id="ARBA00022679"/>
    </source>
</evidence>
<dbReference type="PROSITE" id="PS01033">
    <property type="entry name" value="GLOBIN"/>
    <property type="match status" value="1"/>
</dbReference>
<keyword evidence="2" id="KW-0808">Transferase</keyword>
<dbReference type="Proteomes" id="UP000005801">
    <property type="component" value="Unassembled WGS sequence"/>
</dbReference>
<keyword evidence="4 10" id="KW-0418">Kinase</keyword>
<dbReference type="SUPFAM" id="SSF54292">
    <property type="entry name" value="2Fe-2S ferredoxin-like"/>
    <property type="match status" value="1"/>
</dbReference>
<dbReference type="CDD" id="cd12131">
    <property type="entry name" value="HGbI-like"/>
    <property type="match status" value="1"/>
</dbReference>
<organism evidence="10 11">
    <name type="scientific">Plesiocystis pacifica SIR-1</name>
    <dbReference type="NCBI Taxonomy" id="391625"/>
    <lineage>
        <taxon>Bacteria</taxon>
        <taxon>Pseudomonadati</taxon>
        <taxon>Myxococcota</taxon>
        <taxon>Polyangia</taxon>
        <taxon>Nannocystales</taxon>
        <taxon>Nannocystaceae</taxon>
        <taxon>Plesiocystis</taxon>
    </lineage>
</organism>
<evidence type="ECO:0000259" key="7">
    <source>
        <dbReference type="PROSITE" id="PS01033"/>
    </source>
</evidence>
<protein>
    <submittedName>
        <fullName evidence="10">Serine/threonine protein kinase</fullName>
    </submittedName>
</protein>
<accession>A6GD40</accession>
<dbReference type="AlphaFoldDB" id="A6GD40"/>
<dbReference type="InterPro" id="IPR000971">
    <property type="entry name" value="Globin"/>
</dbReference>
<keyword evidence="3 6" id="KW-0547">Nucleotide-binding</keyword>
<dbReference type="SUPFAM" id="SSF46458">
    <property type="entry name" value="Globin-like"/>
    <property type="match status" value="1"/>
</dbReference>
<dbReference type="InterPro" id="IPR017441">
    <property type="entry name" value="Protein_kinase_ATP_BS"/>
</dbReference>
<dbReference type="RefSeq" id="WP_006974631.1">
    <property type="nucleotide sequence ID" value="NZ_ABCS01000070.1"/>
</dbReference>
<dbReference type="GO" id="GO:0020037">
    <property type="term" value="F:heme binding"/>
    <property type="evidence" value="ECO:0007669"/>
    <property type="project" value="InterPro"/>
</dbReference>
<evidence type="ECO:0000256" key="5">
    <source>
        <dbReference type="ARBA" id="ARBA00022840"/>
    </source>
</evidence>
<keyword evidence="11" id="KW-1185">Reference proteome</keyword>
<evidence type="ECO:0000313" key="11">
    <source>
        <dbReference type="Proteomes" id="UP000005801"/>
    </source>
</evidence>
<dbReference type="OrthoDB" id="9801841at2"/>
<dbReference type="GO" id="GO:0019825">
    <property type="term" value="F:oxygen binding"/>
    <property type="evidence" value="ECO:0007669"/>
    <property type="project" value="InterPro"/>
</dbReference>
<dbReference type="InterPro" id="IPR011009">
    <property type="entry name" value="Kinase-like_dom_sf"/>
</dbReference>
<dbReference type="GO" id="GO:0004674">
    <property type="term" value="F:protein serine/threonine kinase activity"/>
    <property type="evidence" value="ECO:0007669"/>
    <property type="project" value="UniProtKB-KW"/>
</dbReference>
<dbReference type="PANTHER" id="PTHR43289:SF6">
    <property type="entry name" value="SERINE_THREONINE-PROTEIN KINASE NEKL-3"/>
    <property type="match status" value="1"/>
</dbReference>
<evidence type="ECO:0000256" key="6">
    <source>
        <dbReference type="PROSITE-ProRule" id="PRU10141"/>
    </source>
</evidence>
<dbReference type="STRING" id="391625.PPSIR1_07593"/>
<dbReference type="CDD" id="cd00207">
    <property type="entry name" value="fer2"/>
    <property type="match status" value="1"/>
</dbReference>
<dbReference type="GO" id="GO:0016020">
    <property type="term" value="C:membrane"/>
    <property type="evidence" value="ECO:0007669"/>
    <property type="project" value="UniProtKB-SubCell"/>
</dbReference>
<evidence type="ECO:0000259" key="8">
    <source>
        <dbReference type="PROSITE" id="PS50011"/>
    </source>
</evidence>
<dbReference type="PROSITE" id="PS00108">
    <property type="entry name" value="PROTEIN_KINASE_ST"/>
    <property type="match status" value="1"/>
</dbReference>
<dbReference type="Pfam" id="PF00111">
    <property type="entry name" value="Fer2"/>
    <property type="match status" value="1"/>
</dbReference>
<dbReference type="InterPro" id="IPR009050">
    <property type="entry name" value="Globin-like_sf"/>
</dbReference>
<evidence type="ECO:0000256" key="4">
    <source>
        <dbReference type="ARBA" id="ARBA00022777"/>
    </source>
</evidence>
<dbReference type="PROSITE" id="PS51085">
    <property type="entry name" value="2FE2S_FER_2"/>
    <property type="match status" value="1"/>
</dbReference>
<proteinExistence type="predicted"/>
<dbReference type="SMART" id="SM00220">
    <property type="entry name" value="S_TKc"/>
    <property type="match status" value="1"/>
</dbReference>
<dbReference type="eggNOG" id="COG0515">
    <property type="taxonomic scope" value="Bacteria"/>
</dbReference>
<dbReference type="Gene3D" id="1.10.490.10">
    <property type="entry name" value="Globins"/>
    <property type="match status" value="1"/>
</dbReference>
<name>A6GD40_9BACT</name>
<comment type="subcellular location">
    <subcellularLocation>
        <location evidence="1">Membrane</location>
        <topology evidence="1">Single-pass membrane protein</topology>
    </subcellularLocation>
</comment>
<evidence type="ECO:0000256" key="1">
    <source>
        <dbReference type="ARBA" id="ARBA00004167"/>
    </source>
</evidence>
<feature type="domain" description="2Fe-2S ferredoxin-type" evidence="9">
    <location>
        <begin position="368"/>
        <end position="464"/>
    </location>
</feature>
<sequence>MNRGVQPGSTIGGEFRLGQRIGEGGMGTVYAATHLPTGYERAIKILHASFSMDARARERFEQEARIGARIHSDHVVQVVAAGIDGPTRTPWLAMELLEGQDLERHVQQRGAMALGDVAQVTGQVVHALSAAHDVNIVHRDVKPENVFLSRSRVVGVPFMVKILDFGIAKLRTRIRAATLAVGTPGYMAPEQSQSSADITPAADVWSLGLVVFRMLVGYPFWLATVEGSGMPRLWREMLVDPLPTATERASEFGRSGLLPEGFDDWFAACVEREPSLRFPDARAAGRALDKVLRRAGVNTVAPTAQLSKAIADALDTGDELDWDGFETHAPVRGASTEARDVPSFTQAQTTMPAQGSNSLAPKTPALTHRVSFREPGERVVASAPEGDTLLDVSLNAGIPHFHACGGNARCSTCRVVVLQGRDNLSPRPPLEQRIAERRQWPASTRLACQARVLGPCMVRRLVSDPNEANMADMRRSTQSRVASSCSANVLALRLDGIDEVLAEGFPDDAVHVLERAIAPLQELVAINGGRLAGIEGTTVVAAFEPDLEGMRRAVRVALRTPARIRALNPYVIKHFGAQVGVTVGVGTGTLLEATTPEASADPATRDRVLMGAAVRQAREACTLAHRGQVLAPVAAIEGLELELGAELHAQIGAKSVTFVEVLDFAKSDVVFLVQSSFDRLGGKAPAFAQDFYDDLFERHPAAIELFEHTDMARQQQMLMDTLALAVRGLDDFAAIEATVRELGQRHVDYGATLSDYKHVGGALLATLQRYLGEDFTPEVELAWREVYSTLVRTMTTSE</sequence>
<dbReference type="InterPro" id="IPR008271">
    <property type="entry name" value="Ser/Thr_kinase_AS"/>
</dbReference>
<gene>
    <name evidence="10" type="ORF">PPSIR1_07593</name>
</gene>
<dbReference type="GO" id="GO:0005524">
    <property type="term" value="F:ATP binding"/>
    <property type="evidence" value="ECO:0007669"/>
    <property type="project" value="UniProtKB-UniRule"/>
</dbReference>
<dbReference type="PROSITE" id="PS50011">
    <property type="entry name" value="PROTEIN_KINASE_DOM"/>
    <property type="match status" value="1"/>
</dbReference>
<dbReference type="InterPro" id="IPR012292">
    <property type="entry name" value="Globin/Proto"/>
</dbReference>
<dbReference type="Pfam" id="PF00069">
    <property type="entry name" value="Pkinase"/>
    <property type="match status" value="1"/>
</dbReference>
<dbReference type="SUPFAM" id="SSF55073">
    <property type="entry name" value="Nucleotide cyclase"/>
    <property type="match status" value="1"/>
</dbReference>
<keyword evidence="10" id="KW-0723">Serine/threonine-protein kinase</keyword>
<feature type="domain" description="Protein kinase" evidence="8">
    <location>
        <begin position="15"/>
        <end position="292"/>
    </location>
</feature>
<feature type="domain" description="Globin" evidence="7">
    <location>
        <begin position="663"/>
        <end position="798"/>
    </location>
</feature>
<dbReference type="Gene3D" id="3.10.20.30">
    <property type="match status" value="1"/>
</dbReference>
<dbReference type="PANTHER" id="PTHR43289">
    <property type="entry name" value="MITOGEN-ACTIVATED PROTEIN KINASE KINASE KINASE 20-RELATED"/>
    <property type="match status" value="1"/>
</dbReference>
<feature type="binding site" evidence="6">
    <location>
        <position position="44"/>
    </location>
    <ligand>
        <name>ATP</name>
        <dbReference type="ChEBI" id="CHEBI:30616"/>
    </ligand>
</feature>